<dbReference type="EMBL" id="BSDZ01000010">
    <property type="protein sequence ID" value="GLI61638.1"/>
    <property type="molecule type" value="Genomic_DNA"/>
</dbReference>
<reference evidence="9 10" key="1">
    <citation type="journal article" date="2023" name="IScience">
        <title>Expanded male sex-determining region conserved during the evolution of homothallism in the green alga Volvox.</title>
        <authorList>
            <person name="Yamamoto K."/>
            <person name="Matsuzaki R."/>
            <person name="Mahakham W."/>
            <person name="Heman W."/>
            <person name="Sekimoto H."/>
            <person name="Kawachi M."/>
            <person name="Minakuchi Y."/>
            <person name="Toyoda A."/>
            <person name="Nozaki H."/>
        </authorList>
    </citation>
    <scope>NUCLEOTIDE SEQUENCE [LARGE SCALE GENOMIC DNA]</scope>
    <source>
        <strain evidence="9 10">NIES-4468</strain>
    </source>
</reference>
<dbReference type="PANTHER" id="PTHR10869:SF238">
    <property type="entry name" value="PROLYL 4-HYDROXYLASE 6-RELATED"/>
    <property type="match status" value="1"/>
</dbReference>
<evidence type="ECO:0000256" key="4">
    <source>
        <dbReference type="ARBA" id="ARBA00022964"/>
    </source>
</evidence>
<evidence type="ECO:0000313" key="10">
    <source>
        <dbReference type="Proteomes" id="UP001165090"/>
    </source>
</evidence>
<organism evidence="9 10">
    <name type="scientific">Volvox africanus</name>
    <dbReference type="NCBI Taxonomy" id="51714"/>
    <lineage>
        <taxon>Eukaryota</taxon>
        <taxon>Viridiplantae</taxon>
        <taxon>Chlorophyta</taxon>
        <taxon>core chlorophytes</taxon>
        <taxon>Chlorophyceae</taxon>
        <taxon>CS clade</taxon>
        <taxon>Chlamydomonadales</taxon>
        <taxon>Volvocaceae</taxon>
        <taxon>Volvox</taxon>
    </lineage>
</organism>
<evidence type="ECO:0000256" key="1">
    <source>
        <dbReference type="ARBA" id="ARBA00001961"/>
    </source>
</evidence>
<feature type="domain" description="Fe2OG dioxygenase" evidence="8">
    <location>
        <begin position="64"/>
        <end position="197"/>
    </location>
</feature>
<evidence type="ECO:0000259" key="8">
    <source>
        <dbReference type="PROSITE" id="PS51471"/>
    </source>
</evidence>
<sequence>AISEPRLIRSRVSTGAETPSRVSRSTFFTGDSARLPEVVGVEARIQQLLERPEVTGGTQPTLVKSEALQVVSYDVGGFYSEHYDNKAGGVISRAATIIVYLEDTPKGGSTFFPKSTGLPSLDKLCEVMPNLSAIPQLTLQLHQMNVPRPGLRIFPAKGRAVIFWSCLVDGTEDITSLHSAEAVRAGSKWICTRWFKE</sequence>
<accession>A0ABQ5RVH7</accession>
<feature type="non-terminal residue" evidence="9">
    <location>
        <position position="1"/>
    </location>
</feature>
<evidence type="ECO:0000256" key="5">
    <source>
        <dbReference type="ARBA" id="ARBA00023002"/>
    </source>
</evidence>
<evidence type="ECO:0000313" key="9">
    <source>
        <dbReference type="EMBL" id="GLI61638.1"/>
    </source>
</evidence>
<protein>
    <recommendedName>
        <fullName evidence="8">Fe2OG dioxygenase domain-containing protein</fullName>
    </recommendedName>
</protein>
<comment type="subcellular location">
    <subcellularLocation>
        <location evidence="2">Endoplasmic reticulum membrane</location>
        <topology evidence="2">Single-pass type II membrane protein</topology>
    </subcellularLocation>
</comment>
<keyword evidence="10" id="KW-1185">Reference proteome</keyword>
<keyword evidence="3" id="KW-0479">Metal-binding</keyword>
<feature type="non-terminal residue" evidence="9">
    <location>
        <position position="197"/>
    </location>
</feature>
<dbReference type="PROSITE" id="PS51471">
    <property type="entry name" value="FE2OG_OXY"/>
    <property type="match status" value="1"/>
</dbReference>
<dbReference type="Gene3D" id="2.60.120.620">
    <property type="entry name" value="q2cbj1_9rhob like domain"/>
    <property type="match status" value="1"/>
</dbReference>
<keyword evidence="6" id="KW-0408">Iron</keyword>
<dbReference type="InterPro" id="IPR045054">
    <property type="entry name" value="P4HA-like"/>
</dbReference>
<comment type="catalytic activity">
    <reaction evidence="7">
        <text>L-prolyl-[collagen] + 2-oxoglutarate + O2 = trans-4-hydroxy-L-prolyl-[collagen] + succinate + CO2</text>
        <dbReference type="Rhea" id="RHEA:18945"/>
        <dbReference type="Rhea" id="RHEA-COMP:11676"/>
        <dbReference type="Rhea" id="RHEA-COMP:11680"/>
        <dbReference type="ChEBI" id="CHEBI:15379"/>
        <dbReference type="ChEBI" id="CHEBI:16526"/>
        <dbReference type="ChEBI" id="CHEBI:16810"/>
        <dbReference type="ChEBI" id="CHEBI:30031"/>
        <dbReference type="ChEBI" id="CHEBI:50342"/>
        <dbReference type="ChEBI" id="CHEBI:61965"/>
        <dbReference type="EC" id="1.14.11.2"/>
    </reaction>
</comment>
<dbReference type="InterPro" id="IPR005123">
    <property type="entry name" value="Oxoglu/Fe-dep_dioxygenase_dom"/>
</dbReference>
<dbReference type="InterPro" id="IPR006620">
    <property type="entry name" value="Pro_4_hyd_alph"/>
</dbReference>
<evidence type="ECO:0000256" key="2">
    <source>
        <dbReference type="ARBA" id="ARBA00004648"/>
    </source>
</evidence>
<evidence type="ECO:0000256" key="6">
    <source>
        <dbReference type="ARBA" id="ARBA00023004"/>
    </source>
</evidence>
<dbReference type="SMART" id="SM00702">
    <property type="entry name" value="P4Hc"/>
    <property type="match status" value="1"/>
</dbReference>
<dbReference type="Pfam" id="PF13640">
    <property type="entry name" value="2OG-FeII_Oxy_3"/>
    <property type="match status" value="1"/>
</dbReference>
<keyword evidence="5" id="KW-0560">Oxidoreductase</keyword>
<dbReference type="InterPro" id="IPR044862">
    <property type="entry name" value="Pro_4_hyd_alph_FE2OG_OXY"/>
</dbReference>
<evidence type="ECO:0000256" key="3">
    <source>
        <dbReference type="ARBA" id="ARBA00022723"/>
    </source>
</evidence>
<gene>
    <name evidence="9" type="ORF">VaNZ11_004061</name>
</gene>
<evidence type="ECO:0000256" key="7">
    <source>
        <dbReference type="ARBA" id="ARBA00049169"/>
    </source>
</evidence>
<dbReference type="PANTHER" id="PTHR10869">
    <property type="entry name" value="PROLYL 4-HYDROXYLASE ALPHA SUBUNIT"/>
    <property type="match status" value="1"/>
</dbReference>
<name>A0ABQ5RVH7_9CHLO</name>
<dbReference type="Proteomes" id="UP001165090">
    <property type="component" value="Unassembled WGS sequence"/>
</dbReference>
<comment type="caution">
    <text evidence="9">The sequence shown here is derived from an EMBL/GenBank/DDBJ whole genome shotgun (WGS) entry which is preliminary data.</text>
</comment>
<proteinExistence type="predicted"/>
<keyword evidence="4" id="KW-0223">Dioxygenase</keyword>
<comment type="cofactor">
    <cofactor evidence="1">
        <name>L-ascorbate</name>
        <dbReference type="ChEBI" id="CHEBI:38290"/>
    </cofactor>
</comment>